<dbReference type="CDD" id="cd03696">
    <property type="entry name" value="SelB_II"/>
    <property type="match status" value="1"/>
</dbReference>
<feature type="domain" description="Tr-type G" evidence="9">
    <location>
        <begin position="1"/>
        <end position="171"/>
    </location>
</feature>
<dbReference type="STRING" id="1111728.GCA_000427805_02697"/>
<dbReference type="RefSeq" id="WP_029093380.1">
    <property type="nucleotide sequence ID" value="NZ_CAADJA010000002.1"/>
</dbReference>
<dbReference type="FunFam" id="1.10.10.10:FF:000350">
    <property type="entry name" value="Selenocysteine-specific translation elongation factor"/>
    <property type="match status" value="1"/>
</dbReference>
<sequence>MIIATAGHVDHGKSTLLQALTGSGETDRLPEEKRRGMTIDLGYAYLPLADGQVLGFIDVPGHEKFLANMLAGVDGVQHALLVVACDDGIMAQTREHLAILRLVGIPAITVALTKADRVTAERVDQVRQQINDELAAQNWHHCPIFVTAAPAGTGIDELRDHLIALYQQRVEDIQATGSRFRLAVDRVFTIKGSGLVVTGTAFSGKVSVGDSLWMTGANRPVRVRGIHAQNQPSEQAGAGDRIALNIAGDISKQEVNRGDWLLEQRPPESSDRVLALLHCDKPLRHWQSVHLHHSVNHITGRVSQLQEGAISAGSDVLVELVLDEPLLLVENDRIIVRDINARETLGGARVLSLQPPRRGKRQPEYLGKLHQLSEATLDSQVLDLRLAEGCLSLSEFGWARQLTDSGLNDLLAGAQAKVVGDTALAPGNVEAFRQHLIATLRTFHQQHLDQLGLGRARLRRMALPSEPEGLVFALIDSLLSDSLINNSRGWLHLPEFSLAFSADEQAVWDRLQAQFGDDPYWVRDLATELGLDEQQVRAVLRKGAQLGHVTAVVRDRYYLSSRIRQFADLIRTMHATQGSTSAADFRDRLGVGRKLAIQVLEFFDRSGFTRRRGNDHVLRDSGLFMD</sequence>
<dbReference type="GO" id="GO:0005525">
    <property type="term" value="F:GTP binding"/>
    <property type="evidence" value="ECO:0007669"/>
    <property type="project" value="UniProtKB-KW"/>
</dbReference>
<dbReference type="PROSITE" id="PS51722">
    <property type="entry name" value="G_TR_2"/>
    <property type="match status" value="1"/>
</dbReference>
<dbReference type="Pfam" id="PF09106">
    <property type="entry name" value="WHD_2nd_SelB"/>
    <property type="match status" value="1"/>
</dbReference>
<keyword evidence="12" id="KW-1185">Reference proteome</keyword>
<dbReference type="CDD" id="cd15491">
    <property type="entry name" value="selB_III"/>
    <property type="match status" value="1"/>
</dbReference>
<keyword evidence="5" id="KW-0648">Protein biosynthesis</keyword>
<evidence type="ECO:0000313" key="11">
    <source>
        <dbReference type="EMBL" id="VFS46038.1"/>
    </source>
</evidence>
<name>A0A2C6DH96_9GAMM</name>
<dbReference type="Proteomes" id="UP000224974">
    <property type="component" value="Unassembled WGS sequence"/>
</dbReference>
<dbReference type="GO" id="GO:0003723">
    <property type="term" value="F:RNA binding"/>
    <property type="evidence" value="ECO:0007669"/>
    <property type="project" value="InterPro"/>
</dbReference>
<dbReference type="PRINTS" id="PR00315">
    <property type="entry name" value="ELONGATNFCT"/>
</dbReference>
<keyword evidence="3" id="KW-0963">Cytoplasm</keyword>
<dbReference type="InterPro" id="IPR027417">
    <property type="entry name" value="P-loop_NTPase"/>
</dbReference>
<comment type="function">
    <text evidence="7">Translation factor necessary for the incorporation of selenocysteine into proteins. It probably replaces EF-Tu for the insertion of selenocysteine directed by the UGA codon. SelB binds GTP and GDP.</text>
</comment>
<dbReference type="InterPro" id="IPR050055">
    <property type="entry name" value="EF-Tu_GTPase"/>
</dbReference>
<keyword evidence="4" id="KW-0547">Nucleotide-binding</keyword>
<dbReference type="InterPro" id="IPR036388">
    <property type="entry name" value="WH-like_DNA-bd_sf"/>
</dbReference>
<reference evidence="11 13" key="3">
    <citation type="submission" date="2019-03" db="EMBL/GenBank/DDBJ databases">
        <authorList>
            <consortium name="Pathogen Informatics"/>
        </authorList>
    </citation>
    <scope>NUCLEOTIDE SEQUENCE [LARGE SCALE GENOMIC DNA]</scope>
    <source>
        <strain evidence="11 13">NCTC12282</strain>
    </source>
</reference>
<dbReference type="OrthoDB" id="9803139at2"/>
<evidence type="ECO:0000256" key="8">
    <source>
        <dbReference type="ARBA" id="ARBA00031615"/>
    </source>
</evidence>
<dbReference type="Gene3D" id="2.40.30.10">
    <property type="entry name" value="Translation factors"/>
    <property type="match status" value="1"/>
</dbReference>
<dbReference type="CDD" id="cd04171">
    <property type="entry name" value="SelB"/>
    <property type="match status" value="1"/>
</dbReference>
<dbReference type="InterPro" id="IPR004535">
    <property type="entry name" value="Transl_elong_SelB"/>
</dbReference>
<accession>A0A2C6DH96</accession>
<dbReference type="Pfam" id="PF25461">
    <property type="entry name" value="Beta-barrel_SelB"/>
    <property type="match status" value="1"/>
</dbReference>
<evidence type="ECO:0000313" key="12">
    <source>
        <dbReference type="Proteomes" id="UP000224974"/>
    </source>
</evidence>
<dbReference type="Pfam" id="PF00009">
    <property type="entry name" value="GTP_EFTU"/>
    <property type="match status" value="1"/>
</dbReference>
<dbReference type="SUPFAM" id="SSF50465">
    <property type="entry name" value="EF-Tu/eEF-1alpha/eIF2-gamma C-terminal domain"/>
    <property type="match status" value="1"/>
</dbReference>
<dbReference type="FunFam" id="2.40.30.10:FF:000080">
    <property type="entry name" value="Selenocysteine-specific translation elongation factor"/>
    <property type="match status" value="1"/>
</dbReference>
<dbReference type="InterPro" id="IPR048931">
    <property type="entry name" value="WHD_2nd_SelB_bact"/>
</dbReference>
<dbReference type="GO" id="GO:0003924">
    <property type="term" value="F:GTPase activity"/>
    <property type="evidence" value="ECO:0007669"/>
    <property type="project" value="InterPro"/>
</dbReference>
<dbReference type="InterPro" id="IPR004161">
    <property type="entry name" value="EFTu-like_2"/>
</dbReference>
<dbReference type="GO" id="GO:0003746">
    <property type="term" value="F:translation elongation factor activity"/>
    <property type="evidence" value="ECO:0007669"/>
    <property type="project" value="UniProtKB-KW"/>
</dbReference>
<keyword evidence="10" id="KW-0251">Elongation factor</keyword>
<keyword evidence="6" id="KW-0342">GTP-binding</keyword>
<proteinExistence type="predicted"/>
<evidence type="ECO:0000256" key="5">
    <source>
        <dbReference type="ARBA" id="ARBA00022917"/>
    </source>
</evidence>
<evidence type="ECO:0000256" key="2">
    <source>
        <dbReference type="ARBA" id="ARBA00015953"/>
    </source>
</evidence>
<dbReference type="InterPro" id="IPR048649">
    <property type="entry name" value="WHD_1st_3rd_SelB"/>
</dbReference>
<dbReference type="NCBIfam" id="TIGR00475">
    <property type="entry name" value="selB"/>
    <property type="match status" value="1"/>
</dbReference>
<evidence type="ECO:0000256" key="1">
    <source>
        <dbReference type="ARBA" id="ARBA00004496"/>
    </source>
</evidence>
<dbReference type="PANTHER" id="PTHR43721">
    <property type="entry name" value="ELONGATION FACTOR TU-RELATED"/>
    <property type="match status" value="1"/>
</dbReference>
<dbReference type="SUPFAM" id="SSF52540">
    <property type="entry name" value="P-loop containing nucleoside triphosphate hydrolases"/>
    <property type="match status" value="1"/>
</dbReference>
<evidence type="ECO:0000256" key="6">
    <source>
        <dbReference type="ARBA" id="ARBA00023134"/>
    </source>
</evidence>
<evidence type="ECO:0000256" key="4">
    <source>
        <dbReference type="ARBA" id="ARBA00022741"/>
    </source>
</evidence>
<dbReference type="Pfam" id="PF21458">
    <property type="entry name" value="WHD_1st_3rd_SelB"/>
    <property type="match status" value="1"/>
</dbReference>
<dbReference type="PANTHER" id="PTHR43721:SF22">
    <property type="entry name" value="ELONGATION FACTOR TU, MITOCHONDRIAL"/>
    <property type="match status" value="1"/>
</dbReference>
<organism evidence="10 12">
    <name type="scientific">Budvicia aquatica</name>
    <dbReference type="NCBI Taxonomy" id="82979"/>
    <lineage>
        <taxon>Bacteria</taxon>
        <taxon>Pseudomonadati</taxon>
        <taxon>Pseudomonadota</taxon>
        <taxon>Gammaproteobacteria</taxon>
        <taxon>Enterobacterales</taxon>
        <taxon>Budviciaceae</taxon>
        <taxon>Budvicia</taxon>
    </lineage>
</organism>
<dbReference type="EMBL" id="PDDX01000001">
    <property type="protein sequence ID" value="PHI28191.1"/>
    <property type="molecule type" value="Genomic_DNA"/>
</dbReference>
<dbReference type="Pfam" id="PF03144">
    <property type="entry name" value="GTP_EFTU_D2"/>
    <property type="match status" value="1"/>
</dbReference>
<evidence type="ECO:0000313" key="10">
    <source>
        <dbReference type="EMBL" id="PHI28191.1"/>
    </source>
</evidence>
<evidence type="ECO:0000256" key="3">
    <source>
        <dbReference type="ARBA" id="ARBA00022490"/>
    </source>
</evidence>
<dbReference type="GO" id="GO:0005737">
    <property type="term" value="C:cytoplasm"/>
    <property type="evidence" value="ECO:0007669"/>
    <property type="project" value="UniProtKB-SubCell"/>
</dbReference>
<dbReference type="InterPro" id="IPR031157">
    <property type="entry name" value="G_TR_CS"/>
</dbReference>
<dbReference type="Pfam" id="PF21214">
    <property type="entry name" value="WHD_2nd_SelB_bact"/>
    <property type="match status" value="1"/>
</dbReference>
<evidence type="ECO:0000259" key="9">
    <source>
        <dbReference type="PROSITE" id="PS51722"/>
    </source>
</evidence>
<dbReference type="PROSITE" id="PS00301">
    <property type="entry name" value="G_TR_1"/>
    <property type="match status" value="1"/>
</dbReference>
<reference evidence="12" key="2">
    <citation type="submission" date="2017-09" db="EMBL/GenBank/DDBJ databases">
        <title>FDA dAtabase for Regulatory Grade micrObial Sequences (FDA-ARGOS): Supporting development and validation of Infectious Disease Dx tests.</title>
        <authorList>
            <person name="Minogue T."/>
            <person name="Wolcott M."/>
            <person name="Wasieloski L."/>
            <person name="Aguilar W."/>
            <person name="Moore D."/>
            <person name="Tallon L."/>
            <person name="Sadzewicz L."/>
            <person name="Ott S."/>
            <person name="Zhao X."/>
            <person name="Nagaraj S."/>
            <person name="Vavikolanu K."/>
            <person name="Aluvathingal J."/>
            <person name="Nadendla S."/>
            <person name="Sichtig H."/>
        </authorList>
    </citation>
    <scope>NUCLEOTIDE SEQUENCE [LARGE SCALE GENOMIC DNA]</scope>
    <source>
        <strain evidence="12">FDAARGOS_387</strain>
    </source>
</reference>
<evidence type="ECO:0000256" key="7">
    <source>
        <dbReference type="ARBA" id="ARBA00025526"/>
    </source>
</evidence>
<dbReference type="AlphaFoldDB" id="A0A2C6DH96"/>
<dbReference type="Gene3D" id="3.40.50.300">
    <property type="entry name" value="P-loop containing nucleotide triphosphate hydrolases"/>
    <property type="match status" value="1"/>
</dbReference>
<dbReference type="InterPro" id="IPR015191">
    <property type="entry name" value="SelB_WHD4"/>
</dbReference>
<dbReference type="InterPro" id="IPR015190">
    <property type="entry name" value="Elong_fac_SelB-wing-hlx_typ-2"/>
</dbReference>
<dbReference type="SUPFAM" id="SSF46785">
    <property type="entry name" value="Winged helix' DNA-binding domain"/>
    <property type="match status" value="3"/>
</dbReference>
<dbReference type="EMBL" id="CAADJA010000002">
    <property type="protein sequence ID" value="VFS46038.1"/>
    <property type="molecule type" value="Genomic_DNA"/>
</dbReference>
<dbReference type="InterPro" id="IPR057335">
    <property type="entry name" value="Beta-barrel_SelB"/>
</dbReference>
<protein>
    <recommendedName>
        <fullName evidence="2">Selenocysteine-specific elongation factor</fullName>
    </recommendedName>
    <alternativeName>
        <fullName evidence="8">SelB translation factor</fullName>
    </alternativeName>
</protein>
<dbReference type="Pfam" id="PF09107">
    <property type="entry name" value="WHD_3rd_SelB"/>
    <property type="match status" value="1"/>
</dbReference>
<reference evidence="10" key="1">
    <citation type="submission" date="2017-09" db="EMBL/GenBank/DDBJ databases">
        <title>FDA dAtabase for Regulatory Grade micrObial Sequences (FDA-ARGOS): Supporting development and validation of Infectious Disease Dx tests.</title>
        <authorList>
            <person name="Minogue T."/>
            <person name="Wolcott M."/>
            <person name="Wasieloski L."/>
            <person name="Aguilar W."/>
            <person name="Moore D."/>
            <person name="Tallon L.J."/>
            <person name="Sadzewicz L."/>
            <person name="Ott S."/>
            <person name="Zhao X."/>
            <person name="Nagaraj S."/>
            <person name="Vavikolanu K."/>
            <person name="Aluvathingal J."/>
            <person name="Nadendla S."/>
            <person name="Sichtig H."/>
        </authorList>
    </citation>
    <scope>NUCLEOTIDE SEQUENCE</scope>
    <source>
        <strain evidence="10">FDAARGOS_387</strain>
    </source>
</reference>
<dbReference type="InterPro" id="IPR009000">
    <property type="entry name" value="Transl_B-barrel_sf"/>
</dbReference>
<dbReference type="InterPro" id="IPR036390">
    <property type="entry name" value="WH_DNA-bd_sf"/>
</dbReference>
<evidence type="ECO:0000313" key="13">
    <source>
        <dbReference type="Proteomes" id="UP000373449"/>
    </source>
</evidence>
<dbReference type="InterPro" id="IPR000795">
    <property type="entry name" value="T_Tr_GTP-bd_dom"/>
</dbReference>
<comment type="subcellular location">
    <subcellularLocation>
        <location evidence="1">Cytoplasm</location>
    </subcellularLocation>
</comment>
<dbReference type="FunFam" id="3.40.50.300:FF:001064">
    <property type="entry name" value="Selenocysteine-specific translation elongation factor"/>
    <property type="match status" value="1"/>
</dbReference>
<gene>
    <name evidence="11" type="primary">selB</name>
    <name evidence="10" type="ORF">CRN84_01950</name>
    <name evidence="11" type="ORF">NCTC12282_00926</name>
</gene>
<dbReference type="Gene3D" id="1.10.10.10">
    <property type="entry name" value="Winged helix-like DNA-binding domain superfamily/Winged helix DNA-binding domain"/>
    <property type="match status" value="2"/>
</dbReference>
<dbReference type="Proteomes" id="UP000373449">
    <property type="component" value="Unassembled WGS sequence"/>
</dbReference>
<dbReference type="SUPFAM" id="SSF50447">
    <property type="entry name" value="Translation proteins"/>
    <property type="match status" value="1"/>
</dbReference>
<dbReference type="GO" id="GO:0001514">
    <property type="term" value="P:selenocysteine incorporation"/>
    <property type="evidence" value="ECO:0007669"/>
    <property type="project" value="InterPro"/>
</dbReference>
<dbReference type="InterPro" id="IPR009001">
    <property type="entry name" value="Transl_elong_EF1A/Init_IF2_C"/>
</dbReference>